<dbReference type="GO" id="GO:0005737">
    <property type="term" value="C:cytoplasm"/>
    <property type="evidence" value="ECO:0007669"/>
    <property type="project" value="TreeGrafter"/>
</dbReference>
<gene>
    <name evidence="5" type="ORF">GOBAR_AA02474</name>
</gene>
<feature type="domain" description="GH3 C-terminal" evidence="4">
    <location>
        <begin position="451"/>
        <end position="569"/>
    </location>
</feature>
<dbReference type="GO" id="GO:0016881">
    <property type="term" value="F:acid-amino acid ligase activity"/>
    <property type="evidence" value="ECO:0007669"/>
    <property type="project" value="TreeGrafter"/>
</dbReference>
<evidence type="ECO:0000313" key="5">
    <source>
        <dbReference type="EMBL" id="PPS18103.1"/>
    </source>
</evidence>
<dbReference type="InterPro" id="IPR055377">
    <property type="entry name" value="GH3_M"/>
</dbReference>
<dbReference type="Pfam" id="PF23572">
    <property type="entry name" value="GH3_C"/>
    <property type="match status" value="1"/>
</dbReference>
<sequence length="821" mass="93720">MAVDSPLSSQLGPPVCERDAKALHFIEETTSHADSVQDRVLTEILTRNSQTEYLTRFKLNGATDRETFKSKLPIITYEDLQPEIHRIANGDRSAILSAHPISEFLTSSGTSAGERKLMPTIKEELDRRRLLYSLLMPVMNLYVPGLERGKGLYFLFVKSETRTPGGLLARPVLTSYYKSDHFKTRPYDPYNVYTSPNEAILCPDSFQSMYAQMLCGLLQRQQVLRVGAVFASGLLRAIRFLQLNWPQLTQDIETGALNPKLTDPSLREYMEKILKPNPELAEYVRHECSKDNWEGIIARIWQNTKYLDVIVTGAMAQYIPTLDYYSGGLPLACTMYASSECYFGLNLNPMCKPSQVSYTIMPNMAYFEFLPHDPNSFGFPRDSPPKLVDLVDVEVGKEYELVITTYAGLYRYRVGDILRVTGFHNSAPQFHFVRRKNVLLSIDSDKTDEAELQKAVENASRLLREFNTSVVEYTSYADTRTIPGHYVIYWELLGKDSANSPTDEVLKQCCLAMEESLNSVYRQGRVADNSIGPLEIRVVKNGTFEELMDYAISRGASINQYKVPRCVNFTPIMELLDYRVFFVRGKKCKLDKDVAEVRFAYLMPRHFRHTTFFDSWLCLAIFSGERSDLSLLVMLRVEQQNPMTSHFEGVEIAWQRGFLKVISKSNSQAAIALIGDSYGTAGSFKLVHTVRELCCRNWEVRFQYTARGKKTVTDYIARSASRENNLRIYTSSIPKYFVTLPEGIKMCQNLRRDSMDGRKPLPAAFRSFTNNSSSLCLNTFMSLSQKHLFFIENPPMANNSKANSRTCIWFPCLRKETQKES</sequence>
<accession>A0A2P5YRC6</accession>
<dbReference type="PANTHER" id="PTHR31901:SF96">
    <property type="entry name" value="INDOLE-3-ACETIC ACID-AMIDO SYNTHETASE GH3.1-RELATED"/>
    <property type="match status" value="1"/>
</dbReference>
<evidence type="ECO:0000259" key="4">
    <source>
        <dbReference type="Pfam" id="PF23572"/>
    </source>
</evidence>
<keyword evidence="2" id="KW-0436">Ligase</keyword>
<dbReference type="Pfam" id="PF03321">
    <property type="entry name" value="GH3"/>
    <property type="match status" value="1"/>
</dbReference>
<dbReference type="AlphaFoldDB" id="A0A2P5YRC6"/>
<feature type="domain" description="GH3 middle" evidence="3">
    <location>
        <begin position="358"/>
        <end position="435"/>
    </location>
</feature>
<dbReference type="OrthoDB" id="10004661at2759"/>
<evidence type="ECO:0000259" key="3">
    <source>
        <dbReference type="Pfam" id="PF23571"/>
    </source>
</evidence>
<dbReference type="InterPro" id="IPR055378">
    <property type="entry name" value="GH3_C"/>
</dbReference>
<protein>
    <submittedName>
        <fullName evidence="5">Uncharacterized protein</fullName>
    </submittedName>
</protein>
<dbReference type="InterPro" id="IPR004993">
    <property type="entry name" value="GH3"/>
</dbReference>
<dbReference type="PANTHER" id="PTHR31901">
    <property type="entry name" value="GH3 DOMAIN-CONTAINING PROTEIN"/>
    <property type="match status" value="1"/>
</dbReference>
<reference evidence="5 6" key="1">
    <citation type="submission" date="2015-01" db="EMBL/GenBank/DDBJ databases">
        <title>Genome of allotetraploid Gossypium barbadense reveals genomic plasticity and fiber elongation in cotton evolution.</title>
        <authorList>
            <person name="Chen X."/>
            <person name="Liu X."/>
            <person name="Zhao B."/>
            <person name="Zheng H."/>
            <person name="Hu Y."/>
            <person name="Lu G."/>
            <person name="Yang C."/>
            <person name="Chen J."/>
            <person name="Shan C."/>
            <person name="Zhang L."/>
            <person name="Zhou Y."/>
            <person name="Wang L."/>
            <person name="Guo W."/>
            <person name="Bai Y."/>
            <person name="Ruan J."/>
            <person name="Shangguan X."/>
            <person name="Mao Y."/>
            <person name="Jiang J."/>
            <person name="Zhu Y."/>
            <person name="Lei J."/>
            <person name="Kang H."/>
            <person name="Chen S."/>
            <person name="He X."/>
            <person name="Wang R."/>
            <person name="Wang Y."/>
            <person name="Chen J."/>
            <person name="Wang L."/>
            <person name="Yu S."/>
            <person name="Wang B."/>
            <person name="Wei J."/>
            <person name="Song S."/>
            <person name="Lu X."/>
            <person name="Gao Z."/>
            <person name="Gu W."/>
            <person name="Deng X."/>
            <person name="Ma D."/>
            <person name="Wang S."/>
            <person name="Liang W."/>
            <person name="Fang L."/>
            <person name="Cai C."/>
            <person name="Zhu X."/>
            <person name="Zhou B."/>
            <person name="Zhang Y."/>
            <person name="Chen Z."/>
            <person name="Xu S."/>
            <person name="Zhu R."/>
            <person name="Wang S."/>
            <person name="Zhang T."/>
            <person name="Zhao G."/>
        </authorList>
    </citation>
    <scope>NUCLEOTIDE SEQUENCE [LARGE SCALE GENOMIC DNA]</scope>
    <source>
        <strain evidence="6">cv. Xinhai21</strain>
        <tissue evidence="5">Leaf</tissue>
    </source>
</reference>
<evidence type="ECO:0000256" key="2">
    <source>
        <dbReference type="ARBA" id="ARBA00022598"/>
    </source>
</evidence>
<organism evidence="5 6">
    <name type="scientific">Gossypium barbadense</name>
    <name type="common">Sea Island cotton</name>
    <name type="synonym">Hibiscus barbadensis</name>
    <dbReference type="NCBI Taxonomy" id="3634"/>
    <lineage>
        <taxon>Eukaryota</taxon>
        <taxon>Viridiplantae</taxon>
        <taxon>Streptophyta</taxon>
        <taxon>Embryophyta</taxon>
        <taxon>Tracheophyta</taxon>
        <taxon>Spermatophyta</taxon>
        <taxon>Magnoliopsida</taxon>
        <taxon>eudicotyledons</taxon>
        <taxon>Gunneridae</taxon>
        <taxon>Pentapetalae</taxon>
        <taxon>rosids</taxon>
        <taxon>malvids</taxon>
        <taxon>Malvales</taxon>
        <taxon>Malvaceae</taxon>
        <taxon>Malvoideae</taxon>
        <taxon>Gossypium</taxon>
    </lineage>
</organism>
<name>A0A2P5YRC6_GOSBA</name>
<evidence type="ECO:0000256" key="1">
    <source>
        <dbReference type="ARBA" id="ARBA00008068"/>
    </source>
</evidence>
<dbReference type="Proteomes" id="UP000239757">
    <property type="component" value="Unassembled WGS sequence"/>
</dbReference>
<evidence type="ECO:0000313" key="6">
    <source>
        <dbReference type="Proteomes" id="UP000239757"/>
    </source>
</evidence>
<proteinExistence type="inferred from homology"/>
<dbReference type="Pfam" id="PF23571">
    <property type="entry name" value="GH3_M"/>
    <property type="match status" value="1"/>
</dbReference>
<dbReference type="EMBL" id="KZ662870">
    <property type="protein sequence ID" value="PPS18103.1"/>
    <property type="molecule type" value="Genomic_DNA"/>
</dbReference>
<comment type="similarity">
    <text evidence="1">Belongs to the IAA-amido conjugating enzyme family.</text>
</comment>